<dbReference type="InterPro" id="IPR000719">
    <property type="entry name" value="Prot_kinase_dom"/>
</dbReference>
<keyword evidence="3" id="KW-0723">Serine/threonine-protein kinase</keyword>
<keyword evidence="6" id="KW-0808">Transferase</keyword>
<evidence type="ECO:0000256" key="7">
    <source>
        <dbReference type="ARBA" id="ARBA00022692"/>
    </source>
</evidence>
<name>A0A2K1JYU9_PHYPA</name>
<dbReference type="InterPro" id="IPR032675">
    <property type="entry name" value="LRR_dom_sf"/>
</dbReference>
<dbReference type="FunFam" id="3.80.10.10:FF:000691">
    <property type="entry name" value="Putative LRR receptor-like serine/threonine-protein kinase"/>
    <property type="match status" value="1"/>
</dbReference>
<dbReference type="GO" id="GO:0005524">
    <property type="term" value="F:ATP binding"/>
    <property type="evidence" value="ECO:0007669"/>
    <property type="project" value="UniProtKB-UniRule"/>
</dbReference>
<evidence type="ECO:0000256" key="17">
    <source>
        <dbReference type="ARBA" id="ARBA00047899"/>
    </source>
</evidence>
<dbReference type="EMBL" id="ABEU02000010">
    <property type="protein sequence ID" value="PNR46690.1"/>
    <property type="molecule type" value="Genomic_DNA"/>
</dbReference>
<evidence type="ECO:0000256" key="20">
    <source>
        <dbReference type="SAM" id="Phobius"/>
    </source>
</evidence>
<evidence type="ECO:0000256" key="9">
    <source>
        <dbReference type="ARBA" id="ARBA00022737"/>
    </source>
</evidence>
<keyword evidence="13 20" id="KW-1133">Transmembrane helix</keyword>
<feature type="signal peptide" evidence="21">
    <location>
        <begin position="1"/>
        <end position="26"/>
    </location>
</feature>
<evidence type="ECO:0000256" key="8">
    <source>
        <dbReference type="ARBA" id="ARBA00022729"/>
    </source>
</evidence>
<dbReference type="RefSeq" id="XP_024386942.1">
    <property type="nucleotide sequence ID" value="XM_024531174.2"/>
</dbReference>
<dbReference type="InterPro" id="IPR003591">
    <property type="entry name" value="Leu-rich_rpt_typical-subtyp"/>
</dbReference>
<dbReference type="Gramene" id="Pp3c10_12760V3.2">
    <property type="protein sequence ID" value="Pp3c10_12760V3.2"/>
    <property type="gene ID" value="Pp3c10_12760"/>
</dbReference>
<evidence type="ECO:0000313" key="23">
    <source>
        <dbReference type="EMBL" id="PNR46690.1"/>
    </source>
</evidence>
<evidence type="ECO:0000256" key="6">
    <source>
        <dbReference type="ARBA" id="ARBA00022679"/>
    </source>
</evidence>
<dbReference type="PROSITE" id="PS50011">
    <property type="entry name" value="PROTEIN_KINASE_DOM"/>
    <property type="match status" value="1"/>
</dbReference>
<keyword evidence="25" id="KW-1185">Reference proteome</keyword>
<dbReference type="Pfam" id="PF13855">
    <property type="entry name" value="LRR_8"/>
    <property type="match status" value="2"/>
</dbReference>
<evidence type="ECO:0000256" key="16">
    <source>
        <dbReference type="ARBA" id="ARBA00023180"/>
    </source>
</evidence>
<dbReference type="PROSITE" id="PS00108">
    <property type="entry name" value="PROTEIN_KINASE_ST"/>
    <property type="match status" value="1"/>
</dbReference>
<dbReference type="InterPro" id="IPR011009">
    <property type="entry name" value="Kinase-like_dom_sf"/>
</dbReference>
<dbReference type="FunFam" id="3.80.10.10:FF:001121">
    <property type="entry name" value="Putative LRR receptor-like serine/threonine-protein kinase"/>
    <property type="match status" value="1"/>
</dbReference>
<dbReference type="FunFam" id="3.80.10.10:FF:000400">
    <property type="entry name" value="Nuclear pore complex protein NUP107"/>
    <property type="match status" value="1"/>
</dbReference>
<dbReference type="InterPro" id="IPR001611">
    <property type="entry name" value="Leu-rich_rpt"/>
</dbReference>
<reference evidence="24" key="3">
    <citation type="submission" date="2020-12" db="UniProtKB">
        <authorList>
            <consortium name="EnsemblPlants"/>
        </authorList>
    </citation>
    <scope>IDENTIFICATION</scope>
</reference>
<evidence type="ECO:0000256" key="14">
    <source>
        <dbReference type="ARBA" id="ARBA00023136"/>
    </source>
</evidence>
<keyword evidence="5" id="KW-0433">Leucine-rich repeat</keyword>
<evidence type="ECO:0000256" key="12">
    <source>
        <dbReference type="ARBA" id="ARBA00022840"/>
    </source>
</evidence>
<evidence type="ECO:0000256" key="3">
    <source>
        <dbReference type="ARBA" id="ARBA00022527"/>
    </source>
</evidence>
<proteinExistence type="predicted"/>
<feature type="domain" description="Protein kinase" evidence="22">
    <location>
        <begin position="828"/>
        <end position="1111"/>
    </location>
</feature>
<dbReference type="Pfam" id="PF00560">
    <property type="entry name" value="LRR_1"/>
    <property type="match status" value="6"/>
</dbReference>
<dbReference type="EC" id="2.7.11.1" evidence="2"/>
<evidence type="ECO:0000256" key="13">
    <source>
        <dbReference type="ARBA" id="ARBA00022989"/>
    </source>
</evidence>
<dbReference type="SMART" id="SM00220">
    <property type="entry name" value="S_TKc"/>
    <property type="match status" value="1"/>
</dbReference>
<evidence type="ECO:0000256" key="10">
    <source>
        <dbReference type="ARBA" id="ARBA00022741"/>
    </source>
</evidence>
<dbReference type="GeneID" id="112287780"/>
<keyword evidence="12 19" id="KW-0067">ATP-binding</keyword>
<sequence length="1166" mass="128536">MLTFLFRFIFNGLVLFIITLPPAVAADEPLRGKELASLPISDEDASVGLRKGLLSVSPSSETWLSKDQAALKNWAYSLLNETYNINFRNSWLSNNASAPCGWHGVQCGSVEGEARVTGLNFTALNLTGSMPYGLGNLTGLLSLVIASNKFNGSIPTDIGKCIKLENLEISSNAFSGNLPGDIFANCQNLKYLRVSDNDLVGPVPDHLWSCANIQEIQLRDNNFTGDLTSGVAHQLHSLKKLDLYLNQFTGNLTDVLQSVGCSNLTYLDLSFNIFRGDIPASLVSCSQLSHLNFQSNMLTGTIPEELGLLQNLESLRLGKNKFTGTIPESLLQCQKLSVLDVSRNLLSGGLPIWLSRMPSLRYFTAHSNNISGEIPLELGQAPMLVHLDVGINNLSGRIPSELANLTTLRFLRLASNQLVGFVPSAFGNLTGLQGLDLSANHLNGSIPSSLGNLHSLMWLQLAKNRLSGSIPVEMTKCRSLLWLNLRDNLLSGELPRDLYSLGMDTNTVFWRTLGLNDFPLMNFGECSLVQSWIPEDIAPFNNMAMTLKHDQCRKQWLDILHGNRPALGYWQLSNNEFTGLIPEPASNISISLSCIILSNNKLSGPIPVGFRNVHFYNIDLTHNNFNGSIPDIFEGLAPTLQSLQLSYNNLAGFLPSSLNKLNFLSAYNFSYNPELEGPIPDRSSFRNFNPWAFINNTKLCRNPDATQRLQFEQDMKVCSSMSASAPPFLSVTNQSEFSKHLVLACTLIGVFGALLVCIVVTSMFLLVMKIKDRCLVGRKQTSSIVDVEADFRTCNVMRSNFNYVPVHSFDGSLKPLTYSDLVVATENFNSAKIIGDGGFGMVYEAKLADGTAVAIKKLVQDGAQGDREFQAEINILGSIKHVNLVPLLGYCCRWRERLLVYKCLSNGSLDDWLYESQERAATLTWPLRLRIAAGIAQGLSFLHHDCNPLIIHRDMKTSNILLDEKFDACLTDFGLARLITGEHMTHVSTVVAGTPGYVPPEYGVTWRATAKGDVYSFGVVMLELASGKRPIGPDFHGMEGGNLVAWVKTLVETHRRNEVYDPIVIRTGDSESLSNFLTLADLCTATEVRRRPTMLEVSGKLEELKCRQEIITALHNGSMTQDIKDDSDAFIRAFKAGLQDTVEESNHLPSRIDCHNISSGLDRGDV</sequence>
<dbReference type="PROSITE" id="PS00107">
    <property type="entry name" value="PROTEIN_KINASE_ATP"/>
    <property type="match status" value="1"/>
</dbReference>
<dbReference type="SUPFAM" id="SSF56112">
    <property type="entry name" value="Protein kinase-like (PK-like)"/>
    <property type="match status" value="1"/>
</dbReference>
<dbReference type="Proteomes" id="UP000006727">
    <property type="component" value="Chromosome 10"/>
</dbReference>
<dbReference type="FunFam" id="3.30.200.20:FF:000309">
    <property type="entry name" value="Leucine-rich repeat receptor protein kinase MSP1"/>
    <property type="match status" value="1"/>
</dbReference>
<feature type="chain" id="PRO_5043158187" description="non-specific serine/threonine protein kinase" evidence="21">
    <location>
        <begin position="27"/>
        <end position="1166"/>
    </location>
</feature>
<dbReference type="FunCoup" id="A0A2K1JYU9">
    <property type="interactions" value="254"/>
</dbReference>
<dbReference type="Pfam" id="PF00069">
    <property type="entry name" value="Pkinase"/>
    <property type="match status" value="1"/>
</dbReference>
<comment type="subcellular location">
    <subcellularLocation>
        <location evidence="1">Membrane</location>
        <topology evidence="1">Single-pass type I membrane protein</topology>
    </subcellularLocation>
</comment>
<comment type="catalytic activity">
    <reaction evidence="18">
        <text>L-seryl-[protein] + ATP = O-phospho-L-seryl-[protein] + ADP + H(+)</text>
        <dbReference type="Rhea" id="RHEA:17989"/>
        <dbReference type="Rhea" id="RHEA-COMP:9863"/>
        <dbReference type="Rhea" id="RHEA-COMP:11604"/>
        <dbReference type="ChEBI" id="CHEBI:15378"/>
        <dbReference type="ChEBI" id="CHEBI:29999"/>
        <dbReference type="ChEBI" id="CHEBI:30616"/>
        <dbReference type="ChEBI" id="CHEBI:83421"/>
        <dbReference type="ChEBI" id="CHEBI:456216"/>
        <dbReference type="EC" id="2.7.11.1"/>
    </reaction>
</comment>
<keyword evidence="7 20" id="KW-0812">Transmembrane</keyword>
<comment type="catalytic activity">
    <reaction evidence="17">
        <text>L-threonyl-[protein] + ATP = O-phospho-L-threonyl-[protein] + ADP + H(+)</text>
        <dbReference type="Rhea" id="RHEA:46608"/>
        <dbReference type="Rhea" id="RHEA-COMP:11060"/>
        <dbReference type="Rhea" id="RHEA-COMP:11605"/>
        <dbReference type="ChEBI" id="CHEBI:15378"/>
        <dbReference type="ChEBI" id="CHEBI:30013"/>
        <dbReference type="ChEBI" id="CHEBI:30616"/>
        <dbReference type="ChEBI" id="CHEBI:61977"/>
        <dbReference type="ChEBI" id="CHEBI:456216"/>
        <dbReference type="EC" id="2.7.11.1"/>
    </reaction>
</comment>
<dbReference type="InterPro" id="IPR008271">
    <property type="entry name" value="Ser/Thr_kinase_AS"/>
</dbReference>
<keyword evidence="15" id="KW-0675">Receptor</keyword>
<evidence type="ECO:0000256" key="5">
    <source>
        <dbReference type="ARBA" id="ARBA00022614"/>
    </source>
</evidence>
<evidence type="ECO:0000313" key="25">
    <source>
        <dbReference type="Proteomes" id="UP000006727"/>
    </source>
</evidence>
<dbReference type="PANTHER" id="PTHR48006">
    <property type="entry name" value="LEUCINE-RICH REPEAT-CONTAINING PROTEIN DDB_G0281931-RELATED"/>
    <property type="match status" value="1"/>
</dbReference>
<evidence type="ECO:0000256" key="2">
    <source>
        <dbReference type="ARBA" id="ARBA00012513"/>
    </source>
</evidence>
<dbReference type="GO" id="GO:0005886">
    <property type="term" value="C:plasma membrane"/>
    <property type="evidence" value="ECO:0000318"/>
    <property type="project" value="GO_Central"/>
</dbReference>
<dbReference type="OMA" id="CANIQEI"/>
<dbReference type="SMART" id="SM00369">
    <property type="entry name" value="LRR_TYP"/>
    <property type="match status" value="5"/>
</dbReference>
<protein>
    <recommendedName>
        <fullName evidence="2">non-specific serine/threonine protein kinase</fullName>
        <ecNumber evidence="2">2.7.11.1</ecNumber>
    </recommendedName>
</protein>
<evidence type="ECO:0000259" key="22">
    <source>
        <dbReference type="PROSITE" id="PS50011"/>
    </source>
</evidence>
<dbReference type="PANTHER" id="PTHR48006:SF20">
    <property type="entry name" value="OS08G0276400 PROTEIN"/>
    <property type="match status" value="1"/>
</dbReference>
<keyword evidence="10 19" id="KW-0547">Nucleotide-binding</keyword>
<reference evidence="23 25" key="2">
    <citation type="journal article" date="2018" name="Plant J.">
        <title>The Physcomitrella patens chromosome-scale assembly reveals moss genome structure and evolution.</title>
        <authorList>
            <person name="Lang D."/>
            <person name="Ullrich K.K."/>
            <person name="Murat F."/>
            <person name="Fuchs J."/>
            <person name="Jenkins J."/>
            <person name="Haas F.B."/>
            <person name="Piednoel M."/>
            <person name="Gundlach H."/>
            <person name="Van Bel M."/>
            <person name="Meyberg R."/>
            <person name="Vives C."/>
            <person name="Morata J."/>
            <person name="Symeonidi A."/>
            <person name="Hiss M."/>
            <person name="Muchero W."/>
            <person name="Kamisugi Y."/>
            <person name="Saleh O."/>
            <person name="Blanc G."/>
            <person name="Decker E.L."/>
            <person name="van Gessel N."/>
            <person name="Grimwood J."/>
            <person name="Hayes R.D."/>
            <person name="Graham S.W."/>
            <person name="Gunter L.E."/>
            <person name="McDaniel S.F."/>
            <person name="Hoernstein S.N.W."/>
            <person name="Larsson A."/>
            <person name="Li F.W."/>
            <person name="Perroud P.F."/>
            <person name="Phillips J."/>
            <person name="Ranjan P."/>
            <person name="Rokshar D.S."/>
            <person name="Rothfels C.J."/>
            <person name="Schneider L."/>
            <person name="Shu S."/>
            <person name="Stevenson D.W."/>
            <person name="Thummler F."/>
            <person name="Tillich M."/>
            <person name="Villarreal Aguilar J.C."/>
            <person name="Widiez T."/>
            <person name="Wong G.K."/>
            <person name="Wymore A."/>
            <person name="Zhang Y."/>
            <person name="Zimmer A.D."/>
            <person name="Quatrano R.S."/>
            <person name="Mayer K.F.X."/>
            <person name="Goodstein D."/>
            <person name="Casacuberta J.M."/>
            <person name="Vandepoele K."/>
            <person name="Reski R."/>
            <person name="Cuming A.C."/>
            <person name="Tuskan G.A."/>
            <person name="Maumus F."/>
            <person name="Salse J."/>
            <person name="Schmutz J."/>
            <person name="Rensing S.A."/>
        </authorList>
    </citation>
    <scope>NUCLEOTIDE SEQUENCE [LARGE SCALE GENOMIC DNA]</scope>
    <source>
        <strain evidence="24 25">cv. Gransden 2004</strain>
    </source>
</reference>
<keyword evidence="8 21" id="KW-0732">Signal</keyword>
<feature type="binding site" evidence="19">
    <location>
        <position position="857"/>
    </location>
    <ligand>
        <name>ATP</name>
        <dbReference type="ChEBI" id="CHEBI:30616"/>
    </ligand>
</feature>
<feature type="transmembrane region" description="Helical" evidence="20">
    <location>
        <begin position="741"/>
        <end position="768"/>
    </location>
</feature>
<gene>
    <name evidence="24" type="primary">LOC112287780</name>
    <name evidence="23" type="ORF">PHYPA_013810</name>
</gene>
<keyword evidence="9" id="KW-0677">Repeat</keyword>
<keyword evidence="14 20" id="KW-0472">Membrane</keyword>
<dbReference type="PaxDb" id="3218-PP1S141_73V6.1"/>
<evidence type="ECO:0000256" key="4">
    <source>
        <dbReference type="ARBA" id="ARBA00022553"/>
    </source>
</evidence>
<dbReference type="SMR" id="A0A2K1JYU9"/>
<dbReference type="InterPro" id="IPR051824">
    <property type="entry name" value="LRR_Rcpt-Like_S/T_Kinase"/>
</dbReference>
<dbReference type="EnsemblPlants" id="Pp3c10_12760V3.2">
    <property type="protein sequence ID" value="Pp3c10_12760V3.2"/>
    <property type="gene ID" value="Pp3c10_12760"/>
</dbReference>
<organism evidence="23">
    <name type="scientific">Physcomitrium patens</name>
    <name type="common">Spreading-leaved earth moss</name>
    <name type="synonym">Physcomitrella patens</name>
    <dbReference type="NCBI Taxonomy" id="3218"/>
    <lineage>
        <taxon>Eukaryota</taxon>
        <taxon>Viridiplantae</taxon>
        <taxon>Streptophyta</taxon>
        <taxon>Embryophyta</taxon>
        <taxon>Bryophyta</taxon>
        <taxon>Bryophytina</taxon>
        <taxon>Bryopsida</taxon>
        <taxon>Funariidae</taxon>
        <taxon>Funariales</taxon>
        <taxon>Funariaceae</taxon>
        <taxon>Physcomitrium</taxon>
    </lineage>
</organism>
<evidence type="ECO:0000256" key="11">
    <source>
        <dbReference type="ARBA" id="ARBA00022777"/>
    </source>
</evidence>
<dbReference type="Gene3D" id="1.10.510.10">
    <property type="entry name" value="Transferase(Phosphotransferase) domain 1"/>
    <property type="match status" value="1"/>
</dbReference>
<keyword evidence="11" id="KW-0418">Kinase</keyword>
<keyword evidence="16" id="KW-0325">Glycoprotein</keyword>
<dbReference type="Gene3D" id="3.30.200.20">
    <property type="entry name" value="Phosphorylase Kinase, domain 1"/>
    <property type="match status" value="1"/>
</dbReference>
<dbReference type="FunFam" id="1.10.510.10:FF:000309">
    <property type="entry name" value="Leucine-rich repeat receptor-like protein kinase"/>
    <property type="match status" value="1"/>
</dbReference>
<reference evidence="23 25" key="1">
    <citation type="journal article" date="2008" name="Science">
        <title>The Physcomitrella genome reveals evolutionary insights into the conquest of land by plants.</title>
        <authorList>
            <person name="Rensing S."/>
            <person name="Lang D."/>
            <person name="Zimmer A."/>
            <person name="Terry A."/>
            <person name="Salamov A."/>
            <person name="Shapiro H."/>
            <person name="Nishiyama T."/>
            <person name="Perroud P.-F."/>
            <person name="Lindquist E."/>
            <person name="Kamisugi Y."/>
            <person name="Tanahashi T."/>
            <person name="Sakakibara K."/>
            <person name="Fujita T."/>
            <person name="Oishi K."/>
            <person name="Shin-I T."/>
            <person name="Kuroki Y."/>
            <person name="Toyoda A."/>
            <person name="Suzuki Y."/>
            <person name="Hashimoto A."/>
            <person name="Yamaguchi K."/>
            <person name="Sugano A."/>
            <person name="Kohara Y."/>
            <person name="Fujiyama A."/>
            <person name="Anterola A."/>
            <person name="Aoki S."/>
            <person name="Ashton N."/>
            <person name="Barbazuk W.B."/>
            <person name="Barker E."/>
            <person name="Bennetzen J."/>
            <person name="Bezanilla M."/>
            <person name="Blankenship R."/>
            <person name="Cho S.H."/>
            <person name="Dutcher S."/>
            <person name="Estelle M."/>
            <person name="Fawcett J.A."/>
            <person name="Gundlach H."/>
            <person name="Hanada K."/>
            <person name="Heyl A."/>
            <person name="Hicks K.A."/>
            <person name="Hugh J."/>
            <person name="Lohr M."/>
            <person name="Mayer K."/>
            <person name="Melkozernov A."/>
            <person name="Murata T."/>
            <person name="Nelson D."/>
            <person name="Pils B."/>
            <person name="Prigge M."/>
            <person name="Reiss B."/>
            <person name="Renner T."/>
            <person name="Rombauts S."/>
            <person name="Rushton P."/>
            <person name="Sanderfoot A."/>
            <person name="Schween G."/>
            <person name="Shiu S.-H."/>
            <person name="Stueber K."/>
            <person name="Theodoulou F.L."/>
            <person name="Tu H."/>
            <person name="Van de Peer Y."/>
            <person name="Verrier P.J."/>
            <person name="Waters E."/>
            <person name="Wood A."/>
            <person name="Yang L."/>
            <person name="Cove D."/>
            <person name="Cuming A."/>
            <person name="Hasebe M."/>
            <person name="Lucas S."/>
            <person name="Mishler D.B."/>
            <person name="Reski R."/>
            <person name="Grigoriev I."/>
            <person name="Quatrano R.S."/>
            <person name="Boore J.L."/>
        </authorList>
    </citation>
    <scope>NUCLEOTIDE SEQUENCE [LARGE SCALE GENOMIC DNA]</scope>
    <source>
        <strain evidence="24 25">cv. Gransden 2004</strain>
    </source>
</reference>
<dbReference type="GO" id="GO:0004674">
    <property type="term" value="F:protein serine/threonine kinase activity"/>
    <property type="evidence" value="ECO:0007669"/>
    <property type="project" value="UniProtKB-KW"/>
</dbReference>
<dbReference type="KEGG" id="ppp:112287780"/>
<dbReference type="STRING" id="3218.A0A2K1JYU9"/>
<dbReference type="AlphaFoldDB" id="A0A2K1JYU9"/>
<accession>A0A2K1JYU9</accession>
<dbReference type="InterPro" id="IPR017441">
    <property type="entry name" value="Protein_kinase_ATP_BS"/>
</dbReference>
<evidence type="ECO:0000256" key="15">
    <source>
        <dbReference type="ARBA" id="ARBA00023170"/>
    </source>
</evidence>
<evidence type="ECO:0000256" key="18">
    <source>
        <dbReference type="ARBA" id="ARBA00048679"/>
    </source>
</evidence>
<dbReference type="OrthoDB" id="676979at2759"/>
<evidence type="ECO:0000256" key="19">
    <source>
        <dbReference type="PROSITE-ProRule" id="PRU10141"/>
    </source>
</evidence>
<evidence type="ECO:0000313" key="24">
    <source>
        <dbReference type="EnsemblPlants" id="Pp3c10_12760V3.1"/>
    </source>
</evidence>
<dbReference type="Gramene" id="Pp3c10_12760V3.1">
    <property type="protein sequence ID" value="Pp3c10_12760V3.1"/>
    <property type="gene ID" value="Pp3c10_12760"/>
</dbReference>
<dbReference type="SUPFAM" id="SSF52058">
    <property type="entry name" value="L domain-like"/>
    <property type="match status" value="2"/>
</dbReference>
<dbReference type="EnsemblPlants" id="Pp3c10_12760V3.1">
    <property type="protein sequence ID" value="Pp3c10_12760V3.1"/>
    <property type="gene ID" value="Pp3c10_12760"/>
</dbReference>
<evidence type="ECO:0000256" key="1">
    <source>
        <dbReference type="ARBA" id="ARBA00004479"/>
    </source>
</evidence>
<dbReference type="Gene3D" id="3.80.10.10">
    <property type="entry name" value="Ribonuclease Inhibitor"/>
    <property type="match status" value="5"/>
</dbReference>
<dbReference type="FunFam" id="3.80.10.10:FF:000041">
    <property type="entry name" value="LRR receptor-like serine/threonine-protein kinase ERECTA"/>
    <property type="match status" value="1"/>
</dbReference>
<evidence type="ECO:0000256" key="21">
    <source>
        <dbReference type="SAM" id="SignalP"/>
    </source>
</evidence>
<keyword evidence="4" id="KW-0597">Phosphoprotein</keyword>